<dbReference type="OrthoDB" id="2430828at2759"/>
<organism evidence="1 2">
    <name type="scientific">Modicella reniformis</name>
    <dbReference type="NCBI Taxonomy" id="1440133"/>
    <lineage>
        <taxon>Eukaryota</taxon>
        <taxon>Fungi</taxon>
        <taxon>Fungi incertae sedis</taxon>
        <taxon>Mucoromycota</taxon>
        <taxon>Mortierellomycotina</taxon>
        <taxon>Mortierellomycetes</taxon>
        <taxon>Mortierellales</taxon>
        <taxon>Mortierellaceae</taxon>
        <taxon>Modicella</taxon>
    </lineage>
</organism>
<accession>A0A9P6ISH3</accession>
<feature type="non-terminal residue" evidence="1">
    <location>
        <position position="1"/>
    </location>
</feature>
<reference evidence="1" key="1">
    <citation type="journal article" date="2020" name="Fungal Divers.">
        <title>Resolving the Mortierellaceae phylogeny through synthesis of multi-gene phylogenetics and phylogenomics.</title>
        <authorList>
            <person name="Vandepol N."/>
            <person name="Liber J."/>
            <person name="Desiro A."/>
            <person name="Na H."/>
            <person name="Kennedy M."/>
            <person name="Barry K."/>
            <person name="Grigoriev I.V."/>
            <person name="Miller A.N."/>
            <person name="O'Donnell K."/>
            <person name="Stajich J.E."/>
            <person name="Bonito G."/>
        </authorList>
    </citation>
    <scope>NUCLEOTIDE SEQUENCE</scope>
    <source>
        <strain evidence="1">MES-2147</strain>
    </source>
</reference>
<dbReference type="AlphaFoldDB" id="A0A9P6ISH3"/>
<evidence type="ECO:0000313" key="1">
    <source>
        <dbReference type="EMBL" id="KAF9946160.1"/>
    </source>
</evidence>
<dbReference type="Proteomes" id="UP000749646">
    <property type="component" value="Unassembled WGS sequence"/>
</dbReference>
<evidence type="ECO:0000313" key="2">
    <source>
        <dbReference type="Proteomes" id="UP000749646"/>
    </source>
</evidence>
<protein>
    <submittedName>
        <fullName evidence="1">Uncharacterized protein</fullName>
    </submittedName>
</protein>
<gene>
    <name evidence="1" type="ORF">BGZ65_010014</name>
</gene>
<keyword evidence="2" id="KW-1185">Reference proteome</keyword>
<sequence length="643" mass="73073">ELTLVAELNFAARGKMPQANHTMVLIPGGAGIGKSRAGWESQFLTTHSEVEKFREALSNSLYILIDFSNGYQYTPQLDEQHSPGIRIGARIAVAAGLIKSKFDHLMIDHSVEDLDIGNVMERILDLRLRQSGRSVEAVIIHLDEYQLYICNDERGGGRSWDMARERFKAMLKQIGNLMRQRSEHRDYFIIPICTGTSAVDIHFLPTEYHRKILLLKPLTYESAKEMFLDMFEYQRQEESTAKDRIKASVEKHLSRVVSQNTVSQRSSELCDYVLGQAHFNIALYDSGFIPRFLDCLLEQTHISTDTDWGKHMYNCVFGRYGTVQTAGDQGSWRSYDDIRTIISLAMTRHVITRSFQLPSGARIGDVERDGLLFLSPEQDGLVIVMPFVYLKVLNEVLGKSQEGRVFPSALLLIPTAARPWQWQDFEQLHGHYQKVLIGSLIDVGGRDGTISSPLSAVFRGGAGSTTLLSQMVRLCRVEIHTEKDMFLRTTTDTANFRTTVLCKDGISRQLTEGIYHCADGCALIDHRWALSSADSSGRPFAIFMQDKHSHLATMNPTINQNKLQEWYEATMHSVRRYKKKFNIVLVMFTVRRVTTQNLSRMPNLILIDMDKIQDYLSPTFAQRGLVQAEIEDEQVLTQPMDIS</sequence>
<dbReference type="EMBL" id="JAAAHW010007829">
    <property type="protein sequence ID" value="KAF9946160.1"/>
    <property type="molecule type" value="Genomic_DNA"/>
</dbReference>
<comment type="caution">
    <text evidence="1">The sequence shown here is derived from an EMBL/GenBank/DDBJ whole genome shotgun (WGS) entry which is preliminary data.</text>
</comment>
<proteinExistence type="predicted"/>
<name>A0A9P6ISH3_9FUNG</name>